<dbReference type="GO" id="GO:0000272">
    <property type="term" value="P:polysaccharide catabolic process"/>
    <property type="evidence" value="ECO:0007669"/>
    <property type="project" value="InterPro"/>
</dbReference>
<evidence type="ECO:0000313" key="12">
    <source>
        <dbReference type="Proteomes" id="UP000177950"/>
    </source>
</evidence>
<sequence length="493" mass="52158">MAPGASLYLAKVSTETQLSQAKNDMVAAGVKVINHSAVWFGAAFYDGTGAICATADGATQAGTQWVNAMGNHRGKHYLAIFTDGNADLRHEFTAGQNYNTITLAAGSPISLILNWEAYPKTTVDYDMYLYNGNPDAGGTLVASSTNKQSGKGTAWYYLPIETINYTPATSGTYYIEVYKVAASTTHLRFTLFSTGPDLGIKTTSSSLLQPADCSGVLSVGATDLNDAPEYFSSEGPTTDNRSKPEIAAPNRVQTSLTSSFAGTSGSSPHAAGAVALLMAQNPGYSLTQIRSLLTTTAEDVDTMGFDYRTGAGRISLDADGDGFNHESDNCPLNVNPDQLDTDGDGLGNACDLDDDNDGLSDLFEIAIGSNPLLKDTDGDGLSDYYEVAYDGNPALYTPGRDLNPISKNTDNDGLWDGIDPIPLTYNYNDGDLAPRNAPNGVVDAADYVVAQQIVLGKIQPTAQDLARGDLYPPGAPDGVIDLPDMLLLLNRVR</sequence>
<dbReference type="Pfam" id="PF02412">
    <property type="entry name" value="TSP_3"/>
    <property type="match status" value="1"/>
</dbReference>
<dbReference type="InterPro" id="IPR023828">
    <property type="entry name" value="Peptidase_S8_Ser-AS"/>
</dbReference>
<keyword evidence="3" id="KW-0964">Secreted</keyword>
<dbReference type="GO" id="GO:0004252">
    <property type="term" value="F:serine-type endopeptidase activity"/>
    <property type="evidence" value="ECO:0007669"/>
    <property type="project" value="InterPro"/>
</dbReference>
<keyword evidence="6" id="KW-0378">Hydrolase</keyword>
<dbReference type="InterPro" id="IPR000209">
    <property type="entry name" value="Peptidase_S8/S53_dom"/>
</dbReference>
<dbReference type="InterPro" id="IPR003367">
    <property type="entry name" value="Thrombospondin_3-like_rpt"/>
</dbReference>
<evidence type="ECO:0000256" key="6">
    <source>
        <dbReference type="ARBA" id="ARBA00022801"/>
    </source>
</evidence>
<dbReference type="Pfam" id="PF00082">
    <property type="entry name" value="Peptidase_S8"/>
    <property type="match status" value="1"/>
</dbReference>
<evidence type="ECO:0000256" key="3">
    <source>
        <dbReference type="ARBA" id="ARBA00022525"/>
    </source>
</evidence>
<dbReference type="PANTHER" id="PTHR43806">
    <property type="entry name" value="PEPTIDASE S8"/>
    <property type="match status" value="1"/>
</dbReference>
<dbReference type="GO" id="GO:0005509">
    <property type="term" value="F:calcium ion binding"/>
    <property type="evidence" value="ECO:0007669"/>
    <property type="project" value="InterPro"/>
</dbReference>
<name>A0A1F6UPB5_9PROT</name>
<dbReference type="AlphaFoldDB" id="A0A1F6UPB5"/>
<evidence type="ECO:0000256" key="8">
    <source>
        <dbReference type="ARBA" id="ARBA00022837"/>
    </source>
</evidence>
<comment type="caution">
    <text evidence="11">The sequence shown here is derived from an EMBL/GenBank/DDBJ whole genome shotgun (WGS) entry which is preliminary data.</text>
</comment>
<dbReference type="Gene3D" id="2.60.120.380">
    <property type="match status" value="1"/>
</dbReference>
<dbReference type="GO" id="GO:0006508">
    <property type="term" value="P:proteolysis"/>
    <property type="evidence" value="ECO:0007669"/>
    <property type="project" value="UniProtKB-KW"/>
</dbReference>
<reference evidence="11 12" key="1">
    <citation type="journal article" date="2016" name="Nat. Commun.">
        <title>Thousands of microbial genomes shed light on interconnected biogeochemical processes in an aquifer system.</title>
        <authorList>
            <person name="Anantharaman K."/>
            <person name="Brown C.T."/>
            <person name="Hug L.A."/>
            <person name="Sharon I."/>
            <person name="Castelle C.J."/>
            <person name="Probst A.J."/>
            <person name="Thomas B.C."/>
            <person name="Singh A."/>
            <person name="Wilkins M.J."/>
            <person name="Karaoz U."/>
            <person name="Brodie E.L."/>
            <person name="Williams K.H."/>
            <person name="Hubbard S.S."/>
            <person name="Banfield J.F."/>
        </authorList>
    </citation>
    <scope>NUCLEOTIDE SEQUENCE [LARGE SCALE GENOMIC DNA]</scope>
</reference>
<dbReference type="EMBL" id="MFSV01000005">
    <property type="protein sequence ID" value="OGI59214.1"/>
    <property type="molecule type" value="Genomic_DNA"/>
</dbReference>
<evidence type="ECO:0000259" key="10">
    <source>
        <dbReference type="Pfam" id="PF00082"/>
    </source>
</evidence>
<evidence type="ECO:0000256" key="2">
    <source>
        <dbReference type="ARBA" id="ARBA00011073"/>
    </source>
</evidence>
<organism evidence="11 12">
    <name type="scientific">Candidatus Muproteobacteria bacterium RBG_19FT_COMBO_61_10</name>
    <dbReference type="NCBI Taxonomy" id="1817761"/>
    <lineage>
        <taxon>Bacteria</taxon>
        <taxon>Pseudomonadati</taxon>
        <taxon>Pseudomonadota</taxon>
        <taxon>Candidatus Muproteobacteria</taxon>
    </lineage>
</organism>
<dbReference type="InterPro" id="IPR036439">
    <property type="entry name" value="Dockerin_dom_sf"/>
</dbReference>
<comment type="caution">
    <text evidence="9">Lacks conserved residue(s) required for the propagation of feature annotation.</text>
</comment>
<gene>
    <name evidence="11" type="ORF">A2V58_06190</name>
</gene>
<keyword evidence="5" id="KW-0732">Signal</keyword>
<keyword evidence="4" id="KW-0645">Protease</keyword>
<dbReference type="PROSITE" id="PS00138">
    <property type="entry name" value="SUBTILASE_SER"/>
    <property type="match status" value="1"/>
</dbReference>
<comment type="subcellular location">
    <subcellularLocation>
        <location evidence="1">Secreted</location>
    </subcellularLocation>
</comment>
<evidence type="ECO:0000256" key="9">
    <source>
        <dbReference type="PROSITE-ProRule" id="PRU01240"/>
    </source>
</evidence>
<dbReference type="Gene3D" id="1.10.1330.10">
    <property type="entry name" value="Dockerin domain"/>
    <property type="match status" value="1"/>
</dbReference>
<dbReference type="Gene3D" id="3.40.50.200">
    <property type="entry name" value="Peptidase S8/S53 domain"/>
    <property type="match status" value="1"/>
</dbReference>
<evidence type="ECO:0000313" key="11">
    <source>
        <dbReference type="EMBL" id="OGI59214.1"/>
    </source>
</evidence>
<protein>
    <recommendedName>
        <fullName evidence="10">Peptidase S8/S53 domain-containing protein</fullName>
    </recommendedName>
</protein>
<dbReference type="InterPro" id="IPR036852">
    <property type="entry name" value="Peptidase_S8/S53_dom_sf"/>
</dbReference>
<evidence type="ECO:0000256" key="7">
    <source>
        <dbReference type="ARBA" id="ARBA00022825"/>
    </source>
</evidence>
<dbReference type="GO" id="GO:0007155">
    <property type="term" value="P:cell adhesion"/>
    <property type="evidence" value="ECO:0007669"/>
    <property type="project" value="InterPro"/>
</dbReference>
<comment type="similarity">
    <text evidence="2 9">Belongs to the peptidase S8 family.</text>
</comment>
<proteinExistence type="inferred from homology"/>
<dbReference type="InterPro" id="IPR050131">
    <property type="entry name" value="Peptidase_S8_subtilisin-like"/>
</dbReference>
<dbReference type="InterPro" id="IPR059100">
    <property type="entry name" value="TSP3_bac"/>
</dbReference>
<dbReference type="SUPFAM" id="SSF103647">
    <property type="entry name" value="TSP type-3 repeat"/>
    <property type="match status" value="1"/>
</dbReference>
<dbReference type="PANTHER" id="PTHR43806:SF11">
    <property type="entry name" value="CEREVISIN-RELATED"/>
    <property type="match status" value="1"/>
</dbReference>
<dbReference type="SUPFAM" id="SSF52743">
    <property type="entry name" value="Subtilisin-like"/>
    <property type="match status" value="1"/>
</dbReference>
<dbReference type="PROSITE" id="PS51892">
    <property type="entry name" value="SUBTILASE"/>
    <property type="match status" value="1"/>
</dbReference>
<keyword evidence="8" id="KW-0106">Calcium</keyword>
<keyword evidence="7" id="KW-0720">Serine protease</keyword>
<evidence type="ECO:0000256" key="4">
    <source>
        <dbReference type="ARBA" id="ARBA00022670"/>
    </source>
</evidence>
<dbReference type="Proteomes" id="UP000177950">
    <property type="component" value="Unassembled WGS sequence"/>
</dbReference>
<evidence type="ECO:0000256" key="1">
    <source>
        <dbReference type="ARBA" id="ARBA00004613"/>
    </source>
</evidence>
<dbReference type="InterPro" id="IPR028974">
    <property type="entry name" value="TSP_type-3_rpt"/>
</dbReference>
<dbReference type="Pfam" id="PF18884">
    <property type="entry name" value="TSP3_bac"/>
    <property type="match status" value="2"/>
</dbReference>
<evidence type="ECO:0000256" key="5">
    <source>
        <dbReference type="ARBA" id="ARBA00022729"/>
    </source>
</evidence>
<accession>A0A1F6UPB5</accession>
<feature type="domain" description="Peptidase S8/S53" evidence="10">
    <location>
        <begin position="148"/>
        <end position="312"/>
    </location>
</feature>